<keyword evidence="1" id="KW-0378">Hydrolase</keyword>
<evidence type="ECO:0000313" key="1">
    <source>
        <dbReference type="EMBL" id="KAH7923350.1"/>
    </source>
</evidence>
<accession>A0ACB8BCB4</accession>
<dbReference type="EMBL" id="MU266455">
    <property type="protein sequence ID" value="KAH7923350.1"/>
    <property type="molecule type" value="Genomic_DNA"/>
</dbReference>
<proteinExistence type="predicted"/>
<organism evidence="1 2">
    <name type="scientific">Leucogyrophana mollusca</name>
    <dbReference type="NCBI Taxonomy" id="85980"/>
    <lineage>
        <taxon>Eukaryota</taxon>
        <taxon>Fungi</taxon>
        <taxon>Dikarya</taxon>
        <taxon>Basidiomycota</taxon>
        <taxon>Agaricomycotina</taxon>
        <taxon>Agaricomycetes</taxon>
        <taxon>Agaricomycetidae</taxon>
        <taxon>Boletales</taxon>
        <taxon>Boletales incertae sedis</taxon>
        <taxon>Leucogyrophana</taxon>
    </lineage>
</organism>
<sequence length="233" mass="24204">MKSSLLAIVATAVLPSVSAHYRWTSLVAGGSITGQYQYVRQNTNYNSPVTDVSSTDLRCNVGGLASGTATQTDTVTAGSTVGLALDQAIYHPGVVNIYMAKAPSGTDISSWDGSGTVWFKVHEVTAVTNGGQSISWPSVGMTQVTFTLPESIPDGQYFVRAEDIALHVAQSFGGAQFYISCGQINVTGGGNGTPGPLVAIPGVYTGQEPGILININYPIPANYTQPGPAVWSG</sequence>
<gene>
    <name evidence="1" type="ORF">BV22DRAFT_1036438</name>
</gene>
<dbReference type="Proteomes" id="UP000790709">
    <property type="component" value="Unassembled WGS sequence"/>
</dbReference>
<evidence type="ECO:0000313" key="2">
    <source>
        <dbReference type="Proteomes" id="UP000790709"/>
    </source>
</evidence>
<keyword evidence="2" id="KW-1185">Reference proteome</keyword>
<protein>
    <submittedName>
        <fullName evidence="1">Glycoside hydrolase family 61 protein</fullName>
    </submittedName>
</protein>
<comment type="caution">
    <text evidence="1">The sequence shown here is derived from an EMBL/GenBank/DDBJ whole genome shotgun (WGS) entry which is preliminary data.</text>
</comment>
<name>A0ACB8BCB4_9AGAM</name>
<reference evidence="1" key="1">
    <citation type="journal article" date="2021" name="New Phytol.">
        <title>Evolutionary innovations through gain and loss of genes in the ectomycorrhizal Boletales.</title>
        <authorList>
            <person name="Wu G."/>
            <person name="Miyauchi S."/>
            <person name="Morin E."/>
            <person name="Kuo A."/>
            <person name="Drula E."/>
            <person name="Varga T."/>
            <person name="Kohler A."/>
            <person name="Feng B."/>
            <person name="Cao Y."/>
            <person name="Lipzen A."/>
            <person name="Daum C."/>
            <person name="Hundley H."/>
            <person name="Pangilinan J."/>
            <person name="Johnson J."/>
            <person name="Barry K."/>
            <person name="LaButti K."/>
            <person name="Ng V."/>
            <person name="Ahrendt S."/>
            <person name="Min B."/>
            <person name="Choi I.G."/>
            <person name="Park H."/>
            <person name="Plett J.M."/>
            <person name="Magnuson J."/>
            <person name="Spatafora J.W."/>
            <person name="Nagy L.G."/>
            <person name="Henrissat B."/>
            <person name="Grigoriev I.V."/>
            <person name="Yang Z.L."/>
            <person name="Xu J."/>
            <person name="Martin F.M."/>
        </authorList>
    </citation>
    <scope>NUCLEOTIDE SEQUENCE</scope>
    <source>
        <strain evidence="1">KUC20120723A-06</strain>
    </source>
</reference>